<keyword evidence="2" id="KW-1185">Reference proteome</keyword>
<comment type="caution">
    <text evidence="1">The sequence shown here is derived from an EMBL/GenBank/DDBJ whole genome shotgun (WGS) entry which is preliminary data.</text>
</comment>
<evidence type="ECO:0000313" key="2">
    <source>
        <dbReference type="Proteomes" id="UP000499080"/>
    </source>
</evidence>
<protein>
    <submittedName>
        <fullName evidence="1">Uncharacterized protein</fullName>
    </submittedName>
</protein>
<organism evidence="1 2">
    <name type="scientific">Araneus ventricosus</name>
    <name type="common">Orbweaver spider</name>
    <name type="synonym">Epeira ventricosa</name>
    <dbReference type="NCBI Taxonomy" id="182803"/>
    <lineage>
        <taxon>Eukaryota</taxon>
        <taxon>Metazoa</taxon>
        <taxon>Ecdysozoa</taxon>
        <taxon>Arthropoda</taxon>
        <taxon>Chelicerata</taxon>
        <taxon>Arachnida</taxon>
        <taxon>Araneae</taxon>
        <taxon>Araneomorphae</taxon>
        <taxon>Entelegynae</taxon>
        <taxon>Araneoidea</taxon>
        <taxon>Araneidae</taxon>
        <taxon>Araneus</taxon>
    </lineage>
</organism>
<dbReference type="EMBL" id="BGPR01060288">
    <property type="protein sequence ID" value="GBO36164.1"/>
    <property type="molecule type" value="Genomic_DNA"/>
</dbReference>
<evidence type="ECO:0000313" key="1">
    <source>
        <dbReference type="EMBL" id="GBO36164.1"/>
    </source>
</evidence>
<reference evidence="1 2" key="1">
    <citation type="journal article" date="2019" name="Sci. Rep.">
        <title>Orb-weaving spider Araneus ventricosus genome elucidates the spidroin gene catalogue.</title>
        <authorList>
            <person name="Kono N."/>
            <person name="Nakamura H."/>
            <person name="Ohtoshi R."/>
            <person name="Moran D.A.P."/>
            <person name="Shinohara A."/>
            <person name="Yoshida Y."/>
            <person name="Fujiwara M."/>
            <person name="Mori M."/>
            <person name="Tomita M."/>
            <person name="Arakawa K."/>
        </authorList>
    </citation>
    <scope>NUCLEOTIDE SEQUENCE [LARGE SCALE GENOMIC DNA]</scope>
</reference>
<accession>A0A4Y2WHR9</accession>
<proteinExistence type="predicted"/>
<dbReference type="AlphaFoldDB" id="A0A4Y2WHR9"/>
<sequence length="156" mass="17958">MEINELMPVFLLNHSHNTTIHSLLQSFLKQVSSFSISGDRTQLMPVFPLNYSNNHDSFPVTIILKKSPSFQYIQGDRTADACLPLNHCQKYMIYLPVTIIFEKSLPHFQYIQGDRTQLMPVFPLNYSNNTTIHSLLQSFLKKVSLIFSTFKEIEGS</sequence>
<name>A0A4Y2WHR9_ARAVE</name>
<gene>
    <name evidence="1" type="ORF">AVEN_28078_1</name>
</gene>
<dbReference type="Proteomes" id="UP000499080">
    <property type="component" value="Unassembled WGS sequence"/>
</dbReference>